<proteinExistence type="predicted"/>
<dbReference type="AlphaFoldDB" id="A0A9W3B2X1"/>
<sequence length="346" mass="40069">MGLKLSALRKKHESKIQGYSTFCFQNDKFGNYIKGDHETEGGEADLHKYLVSCKKNSGHRQFIPVDTFTLKHLPEGHHDKDLYELIKAIADLTVRIDVKIISPHRAHFWPKTARPYPFSKMSDKRIFRTGSGRVWHVNKFQDGIKLNGNIDSEFQMCSCRKCQDSDTPNNVWWEFGVDTATHVVFDNTEANQTTLRLFFDRDNSPVANIDKVSVYHVNIEYDMCKLKCVTCDANLGNKLMEMWRQYFNIWEKVFDKYCDSRSKHKLNFIVSHPHECCKQVSVGQWNKKHKVDDKTKFTYTTCTCPGSSGAHVYCVGYNEGMWWMYDLVHSGSLKSGINYSGTGYVY</sequence>
<reference evidence="2" key="1">
    <citation type="submission" date="2025-08" db="UniProtKB">
        <authorList>
            <consortium name="RefSeq"/>
        </authorList>
    </citation>
    <scope>IDENTIFICATION</scope>
</reference>
<dbReference type="GeneID" id="129927687"/>
<protein>
    <submittedName>
        <fullName evidence="2">Uncharacterized protein LOC129927687</fullName>
    </submittedName>
</protein>
<evidence type="ECO:0000313" key="1">
    <source>
        <dbReference type="Proteomes" id="UP001165740"/>
    </source>
</evidence>
<accession>A0A9W3B2X1</accession>
<gene>
    <name evidence="2" type="primary">LOC129927687</name>
</gene>
<name>A0A9W3B2X1_BIOGL</name>
<evidence type="ECO:0000313" key="2">
    <source>
        <dbReference type="RefSeq" id="XP_055893811.1"/>
    </source>
</evidence>
<dbReference type="RefSeq" id="XP_055893811.1">
    <property type="nucleotide sequence ID" value="XM_056037836.1"/>
</dbReference>
<dbReference type="Proteomes" id="UP001165740">
    <property type="component" value="Chromosome 8"/>
</dbReference>
<keyword evidence="1" id="KW-1185">Reference proteome</keyword>
<dbReference type="OrthoDB" id="6045352at2759"/>
<organism evidence="1 2">
    <name type="scientific">Biomphalaria glabrata</name>
    <name type="common">Bloodfluke planorb</name>
    <name type="synonym">Freshwater snail</name>
    <dbReference type="NCBI Taxonomy" id="6526"/>
    <lineage>
        <taxon>Eukaryota</taxon>
        <taxon>Metazoa</taxon>
        <taxon>Spiralia</taxon>
        <taxon>Lophotrochozoa</taxon>
        <taxon>Mollusca</taxon>
        <taxon>Gastropoda</taxon>
        <taxon>Heterobranchia</taxon>
        <taxon>Euthyneura</taxon>
        <taxon>Panpulmonata</taxon>
        <taxon>Hygrophila</taxon>
        <taxon>Lymnaeoidea</taxon>
        <taxon>Planorbidae</taxon>
        <taxon>Biomphalaria</taxon>
    </lineage>
</organism>